<proteinExistence type="predicted"/>
<keyword evidence="2" id="KW-1185">Reference proteome</keyword>
<comment type="caution">
    <text evidence="1">The sequence shown here is derived from an EMBL/GenBank/DDBJ whole genome shotgun (WGS) entry which is preliminary data.</text>
</comment>
<dbReference type="AlphaFoldDB" id="A0A1Y2B349"/>
<organism evidence="1 2">
    <name type="scientific">Rhizoclosmatium globosum</name>
    <dbReference type="NCBI Taxonomy" id="329046"/>
    <lineage>
        <taxon>Eukaryota</taxon>
        <taxon>Fungi</taxon>
        <taxon>Fungi incertae sedis</taxon>
        <taxon>Chytridiomycota</taxon>
        <taxon>Chytridiomycota incertae sedis</taxon>
        <taxon>Chytridiomycetes</taxon>
        <taxon>Chytridiales</taxon>
        <taxon>Chytriomycetaceae</taxon>
        <taxon>Rhizoclosmatium</taxon>
    </lineage>
</organism>
<sequence length="60" mass="7241">MAPFTRQSYYKYHEFRSWSRYAYAHSHFFLITCSLRSLSSPTRHTCTLINPKYLDSKDET</sequence>
<accession>A0A1Y2B349</accession>
<reference evidence="1 2" key="1">
    <citation type="submission" date="2016-07" db="EMBL/GenBank/DDBJ databases">
        <title>Pervasive Adenine N6-methylation of Active Genes in Fungi.</title>
        <authorList>
            <consortium name="DOE Joint Genome Institute"/>
            <person name="Mondo S.J."/>
            <person name="Dannebaum R.O."/>
            <person name="Kuo R.C."/>
            <person name="Labutti K."/>
            <person name="Haridas S."/>
            <person name="Kuo A."/>
            <person name="Salamov A."/>
            <person name="Ahrendt S.R."/>
            <person name="Lipzen A."/>
            <person name="Sullivan W."/>
            <person name="Andreopoulos W.B."/>
            <person name="Clum A."/>
            <person name="Lindquist E."/>
            <person name="Daum C."/>
            <person name="Ramamoorthy G.K."/>
            <person name="Gryganskyi A."/>
            <person name="Culley D."/>
            <person name="Magnuson J.K."/>
            <person name="James T.Y."/>
            <person name="O'Malley M.A."/>
            <person name="Stajich J.E."/>
            <person name="Spatafora J.W."/>
            <person name="Visel A."/>
            <person name="Grigoriev I.V."/>
        </authorList>
    </citation>
    <scope>NUCLEOTIDE SEQUENCE [LARGE SCALE GENOMIC DNA]</scope>
    <source>
        <strain evidence="1 2">JEL800</strain>
    </source>
</reference>
<name>A0A1Y2B349_9FUNG</name>
<dbReference type="EMBL" id="MCGO01000091">
    <property type="protein sequence ID" value="ORY28917.1"/>
    <property type="molecule type" value="Genomic_DNA"/>
</dbReference>
<evidence type="ECO:0000313" key="1">
    <source>
        <dbReference type="EMBL" id="ORY28917.1"/>
    </source>
</evidence>
<evidence type="ECO:0000313" key="2">
    <source>
        <dbReference type="Proteomes" id="UP000193642"/>
    </source>
</evidence>
<dbReference type="Proteomes" id="UP000193642">
    <property type="component" value="Unassembled WGS sequence"/>
</dbReference>
<protein>
    <submittedName>
        <fullName evidence="1">Uncharacterized protein</fullName>
    </submittedName>
</protein>
<gene>
    <name evidence="1" type="ORF">BCR33DRAFT_724880</name>
</gene>